<evidence type="ECO:0000313" key="7">
    <source>
        <dbReference type="EMBL" id="MDO8106835.1"/>
    </source>
</evidence>
<dbReference type="InterPro" id="IPR036271">
    <property type="entry name" value="Tet_transcr_reg_TetR-rel_C_sf"/>
</dbReference>
<evidence type="ECO:0000256" key="2">
    <source>
        <dbReference type="ARBA" id="ARBA00023125"/>
    </source>
</evidence>
<evidence type="ECO:0000256" key="3">
    <source>
        <dbReference type="ARBA" id="ARBA00023163"/>
    </source>
</evidence>
<keyword evidence="1" id="KW-0805">Transcription regulation</keyword>
<evidence type="ECO:0000256" key="1">
    <source>
        <dbReference type="ARBA" id="ARBA00023015"/>
    </source>
</evidence>
<evidence type="ECO:0000259" key="6">
    <source>
        <dbReference type="PROSITE" id="PS50977"/>
    </source>
</evidence>
<gene>
    <name evidence="7" type="ORF">Q6348_06450</name>
</gene>
<sequence length="215" mass="22387">MPRAGLTPERVVDLALGVLDDDGWDGMTLAAVAGRAGVAVPSLYKHVRGLPDLRRRVALVCVREFDARLRAAAGRSSREPGDAVRAMAVTVRAYGIDHPGRYAAVQGGDWAHDPDAIELEAASAAAVGTIAESLAALDLPADRTTDAIRAVRALVHGFVTLQQSGGFGMPDDVEMSFTRAVDALVAGLAAGEATRHRPGRAEGRPPGGDRPSGQP</sequence>
<keyword evidence="8" id="KW-1185">Reference proteome</keyword>
<dbReference type="RefSeq" id="WP_304600476.1">
    <property type="nucleotide sequence ID" value="NZ_JAUQYO010000001.1"/>
</dbReference>
<evidence type="ECO:0000313" key="8">
    <source>
        <dbReference type="Proteomes" id="UP001232536"/>
    </source>
</evidence>
<dbReference type="InterPro" id="IPR009057">
    <property type="entry name" value="Homeodomain-like_sf"/>
</dbReference>
<dbReference type="Gene3D" id="1.10.10.60">
    <property type="entry name" value="Homeodomain-like"/>
    <property type="match status" value="1"/>
</dbReference>
<dbReference type="InterPro" id="IPR025996">
    <property type="entry name" value="MT1864/Rv1816-like_C"/>
</dbReference>
<protein>
    <submittedName>
        <fullName evidence="7">TetR-like C-terminal domain-containing protein</fullName>
    </submittedName>
</protein>
<organism evidence="7 8">
    <name type="scientific">Actinotalea lenta</name>
    <dbReference type="NCBI Taxonomy" id="3064654"/>
    <lineage>
        <taxon>Bacteria</taxon>
        <taxon>Bacillati</taxon>
        <taxon>Actinomycetota</taxon>
        <taxon>Actinomycetes</taxon>
        <taxon>Micrococcales</taxon>
        <taxon>Cellulomonadaceae</taxon>
        <taxon>Actinotalea</taxon>
    </lineage>
</organism>
<reference evidence="7 8" key="1">
    <citation type="submission" date="2023-07" db="EMBL/GenBank/DDBJ databases">
        <title>Description of novel actinomycetes strains, isolated from tidal flat sediment.</title>
        <authorList>
            <person name="Lu C."/>
        </authorList>
    </citation>
    <scope>NUCLEOTIDE SEQUENCE [LARGE SCALE GENOMIC DNA]</scope>
    <source>
        <strain evidence="7 8">SYSU T00b441</strain>
    </source>
</reference>
<dbReference type="PROSITE" id="PS50977">
    <property type="entry name" value="HTH_TETR_2"/>
    <property type="match status" value="1"/>
</dbReference>
<feature type="region of interest" description="Disordered" evidence="5">
    <location>
        <begin position="191"/>
        <end position="215"/>
    </location>
</feature>
<accession>A0ABT9D7J8</accession>
<evidence type="ECO:0000256" key="5">
    <source>
        <dbReference type="SAM" id="MobiDB-lite"/>
    </source>
</evidence>
<name>A0ABT9D7J8_9CELL</name>
<keyword evidence="3" id="KW-0804">Transcription</keyword>
<comment type="caution">
    <text evidence="7">The sequence shown here is derived from an EMBL/GenBank/DDBJ whole genome shotgun (WGS) entry which is preliminary data.</text>
</comment>
<dbReference type="Gene3D" id="1.10.357.10">
    <property type="entry name" value="Tetracycline Repressor, domain 2"/>
    <property type="match status" value="1"/>
</dbReference>
<feature type="DNA-binding region" description="H-T-H motif" evidence="4">
    <location>
        <begin position="28"/>
        <end position="47"/>
    </location>
</feature>
<dbReference type="SUPFAM" id="SSF46689">
    <property type="entry name" value="Homeodomain-like"/>
    <property type="match status" value="1"/>
</dbReference>
<dbReference type="Pfam" id="PF13305">
    <property type="entry name" value="TetR_C_33"/>
    <property type="match status" value="1"/>
</dbReference>
<feature type="compositionally biased region" description="Basic and acidic residues" evidence="5">
    <location>
        <begin position="193"/>
        <end position="203"/>
    </location>
</feature>
<dbReference type="Proteomes" id="UP001232536">
    <property type="component" value="Unassembled WGS sequence"/>
</dbReference>
<keyword evidence="2 4" id="KW-0238">DNA-binding</keyword>
<dbReference type="InterPro" id="IPR050109">
    <property type="entry name" value="HTH-type_TetR-like_transc_reg"/>
</dbReference>
<dbReference type="InterPro" id="IPR001647">
    <property type="entry name" value="HTH_TetR"/>
</dbReference>
<feature type="domain" description="HTH tetR-type" evidence="6">
    <location>
        <begin position="5"/>
        <end position="65"/>
    </location>
</feature>
<dbReference type="SUPFAM" id="SSF48498">
    <property type="entry name" value="Tetracyclin repressor-like, C-terminal domain"/>
    <property type="match status" value="1"/>
</dbReference>
<dbReference type="PANTHER" id="PTHR30055:SF151">
    <property type="entry name" value="TRANSCRIPTIONAL REGULATORY PROTEIN"/>
    <property type="match status" value="1"/>
</dbReference>
<proteinExistence type="predicted"/>
<dbReference type="PANTHER" id="PTHR30055">
    <property type="entry name" value="HTH-TYPE TRANSCRIPTIONAL REGULATOR RUTR"/>
    <property type="match status" value="1"/>
</dbReference>
<evidence type="ECO:0000256" key="4">
    <source>
        <dbReference type="PROSITE-ProRule" id="PRU00335"/>
    </source>
</evidence>
<dbReference type="EMBL" id="JAUQYP010000001">
    <property type="protein sequence ID" value="MDO8106835.1"/>
    <property type="molecule type" value="Genomic_DNA"/>
</dbReference>